<dbReference type="EMBL" id="AEPV01000026">
    <property type="protein sequence ID" value="EFU74396.1"/>
    <property type="molecule type" value="Genomic_DNA"/>
</dbReference>
<proteinExistence type="predicted"/>
<dbReference type="InterPro" id="IPR025584">
    <property type="entry name" value="Cthe_2159"/>
</dbReference>
<feature type="compositionally biased region" description="Gly residues" evidence="1">
    <location>
        <begin position="107"/>
        <end position="119"/>
    </location>
</feature>
<reference evidence="2 3" key="1">
    <citation type="submission" date="2010-12" db="EMBL/GenBank/DDBJ databases">
        <authorList>
            <person name="Muzny D."/>
            <person name="Qin X."/>
            <person name="Deng J."/>
            <person name="Jiang H."/>
            <person name="Liu Y."/>
            <person name="Qu J."/>
            <person name="Song X.-Z."/>
            <person name="Zhang L."/>
            <person name="Thornton R."/>
            <person name="Coyle M."/>
            <person name="Francisco L."/>
            <person name="Jackson L."/>
            <person name="Javaid M."/>
            <person name="Korchina V."/>
            <person name="Kovar C."/>
            <person name="Mata R."/>
            <person name="Mathew T."/>
            <person name="Ngo R."/>
            <person name="Nguyen L."/>
            <person name="Nguyen N."/>
            <person name="Okwuonu G."/>
            <person name="Ongeri F."/>
            <person name="Pham C."/>
            <person name="Simmons D."/>
            <person name="Wilczek-Boney K."/>
            <person name="Hale W."/>
            <person name="Jakkamsetti A."/>
            <person name="Pham P."/>
            <person name="Ruth R."/>
            <person name="San Lucas F."/>
            <person name="Warren J."/>
            <person name="Zhang J."/>
            <person name="Zhao Z."/>
            <person name="Zhou C."/>
            <person name="Zhu D."/>
            <person name="Lee S."/>
            <person name="Bess C."/>
            <person name="Blankenburg K."/>
            <person name="Forbes L."/>
            <person name="Fu Q."/>
            <person name="Gubbala S."/>
            <person name="Hirani K."/>
            <person name="Jayaseelan J.C."/>
            <person name="Lara F."/>
            <person name="Munidasa M."/>
            <person name="Palculict T."/>
            <person name="Patil S."/>
            <person name="Pu L.-L."/>
            <person name="Saada N."/>
            <person name="Tang L."/>
            <person name="Weissenberger G."/>
            <person name="Zhu Y."/>
            <person name="Hemphill L."/>
            <person name="Shang Y."/>
            <person name="Youmans B."/>
            <person name="Ayvaz T."/>
            <person name="Ross M."/>
            <person name="Santibanez J."/>
            <person name="Aqrawi P."/>
            <person name="Gross S."/>
            <person name="Joshi V."/>
            <person name="Fowler G."/>
            <person name="Nazareth L."/>
            <person name="Reid J."/>
            <person name="Worley K."/>
            <person name="Petrosino J."/>
            <person name="Highlander S."/>
            <person name="Gibbs R."/>
        </authorList>
    </citation>
    <scope>NUCLEOTIDE SEQUENCE [LARGE SCALE GENOMIC DNA]</scope>
    <source>
        <strain evidence="3">DSM 15952 / CCUG 50447 / LMG 22039 / TP 1.5</strain>
    </source>
</reference>
<evidence type="ECO:0000256" key="1">
    <source>
        <dbReference type="SAM" id="MobiDB-lite"/>
    </source>
</evidence>
<name>E6LEA7_ENTI1</name>
<organism evidence="2 3">
    <name type="scientific">Enterococcus italicus (strain DSM 15952 / CCUG 50447 / LMG 22039 / TP 1.5)</name>
    <dbReference type="NCBI Taxonomy" id="888064"/>
    <lineage>
        <taxon>Bacteria</taxon>
        <taxon>Bacillati</taxon>
        <taxon>Bacillota</taxon>
        <taxon>Bacilli</taxon>
        <taxon>Lactobacillales</taxon>
        <taxon>Enterococcaceae</taxon>
        <taxon>Enterococcus</taxon>
    </lineage>
</organism>
<dbReference type="STRING" id="888064.HMPREF9088_0697"/>
<dbReference type="AlphaFoldDB" id="E6LEA7"/>
<evidence type="ECO:0008006" key="4">
    <source>
        <dbReference type="Google" id="ProtNLM"/>
    </source>
</evidence>
<feature type="region of interest" description="Disordered" evidence="1">
    <location>
        <begin position="97"/>
        <end position="126"/>
    </location>
</feature>
<feature type="compositionally biased region" description="Low complexity" evidence="1">
    <location>
        <begin position="97"/>
        <end position="106"/>
    </location>
</feature>
<protein>
    <recommendedName>
        <fullName evidence="4">Carbohydrate-binding domain-containing protein</fullName>
    </recommendedName>
</protein>
<dbReference type="PATRIC" id="fig|888064.11.peg.1253"/>
<accession>E6LEA7</accession>
<evidence type="ECO:0000313" key="3">
    <source>
        <dbReference type="Proteomes" id="UP000010296"/>
    </source>
</evidence>
<gene>
    <name evidence="2" type="ORF">HMPREF9088_0697</name>
</gene>
<keyword evidence="3" id="KW-1185">Reference proteome</keyword>
<dbReference type="Pfam" id="PF14262">
    <property type="entry name" value="Cthe_2159"/>
    <property type="match status" value="1"/>
</dbReference>
<dbReference type="eggNOG" id="ENOG502Z8AD">
    <property type="taxonomic scope" value="Bacteria"/>
</dbReference>
<evidence type="ECO:0000313" key="2">
    <source>
        <dbReference type="EMBL" id="EFU74396.1"/>
    </source>
</evidence>
<dbReference type="Proteomes" id="UP000010296">
    <property type="component" value="Unassembled WGS sequence"/>
</dbReference>
<sequence length="312" mass="30790">MDESYKGLKAGGNIELVSDTITINSAGDSVHANGNVTLSGAIVTAQSGDDGVHADDTTTISDGIVTIQNSYEGLEGSVVAISGGTVSVTASDDGINAAGGSDSSSGGQFGQDSFGGGGESSDDSKEITITGGTITIDAEGDGLDSNGNIKMSGGTVAVYGPTQGGNGALDYNGDFTLMGGTLVASGTTDMAENVSDKSTVTSVGIYFDSTQSVDTLISLKDSTGNTIIAVSLTKEFQHLVIATVKLSTNESYVLVKGGTLSGDATNGLSVDGIVSGGTQLGTLDLTSTVTNVSQDGSAASTNSFGGGGRGRN</sequence>
<dbReference type="HOGENOM" id="CLU_890648_0_0_9"/>
<comment type="caution">
    <text evidence="2">The sequence shown here is derived from an EMBL/GenBank/DDBJ whole genome shotgun (WGS) entry which is preliminary data.</text>
</comment>